<keyword evidence="2" id="KW-0813">Transport</keyword>
<accession>A0A1G2R588</accession>
<dbReference type="InterPro" id="IPR055140">
    <property type="entry name" value="Thiolase_C_2"/>
</dbReference>
<dbReference type="EMBL" id="MHTX01000037">
    <property type="protein sequence ID" value="OHA67549.1"/>
    <property type="molecule type" value="Genomic_DNA"/>
</dbReference>
<dbReference type="EC" id="2.3.1.176" evidence="1"/>
<evidence type="ECO:0000259" key="8">
    <source>
        <dbReference type="Pfam" id="PF22691"/>
    </source>
</evidence>
<feature type="domain" description="Thiolase C-terminal" evidence="8">
    <location>
        <begin position="396"/>
        <end position="470"/>
    </location>
</feature>
<evidence type="ECO:0000256" key="2">
    <source>
        <dbReference type="ARBA" id="ARBA00022448"/>
    </source>
</evidence>
<dbReference type="CDD" id="cd00829">
    <property type="entry name" value="SCP-x_thiolase"/>
    <property type="match status" value="1"/>
</dbReference>
<dbReference type="InterPro" id="IPR020616">
    <property type="entry name" value="Thiolase_N"/>
</dbReference>
<keyword evidence="4" id="KW-0445">Lipid transport</keyword>
<evidence type="ECO:0000256" key="4">
    <source>
        <dbReference type="ARBA" id="ARBA00023055"/>
    </source>
</evidence>
<dbReference type="InterPro" id="IPR020613">
    <property type="entry name" value="Thiolase_CS"/>
</dbReference>
<dbReference type="PANTHER" id="PTHR42870:SF6">
    <property type="entry name" value="ACETYL-COA C-ACYLTRANSFERASE"/>
    <property type="match status" value="1"/>
</dbReference>
<dbReference type="Pfam" id="PF00108">
    <property type="entry name" value="Thiolase_N"/>
    <property type="match status" value="1"/>
</dbReference>
<dbReference type="AlphaFoldDB" id="A0A1G2R588"/>
<keyword evidence="5" id="KW-0446">Lipid-binding</keyword>
<evidence type="ECO:0000256" key="3">
    <source>
        <dbReference type="ARBA" id="ARBA00022679"/>
    </source>
</evidence>
<evidence type="ECO:0000313" key="10">
    <source>
        <dbReference type="Proteomes" id="UP000179258"/>
    </source>
</evidence>
<proteinExistence type="predicted"/>
<evidence type="ECO:0000256" key="5">
    <source>
        <dbReference type="ARBA" id="ARBA00023121"/>
    </source>
</evidence>
<dbReference type="SUPFAM" id="SSF53901">
    <property type="entry name" value="Thiolase-like"/>
    <property type="match status" value="2"/>
</dbReference>
<evidence type="ECO:0000313" key="9">
    <source>
        <dbReference type="EMBL" id="OHA67549.1"/>
    </source>
</evidence>
<dbReference type="GO" id="GO:0006869">
    <property type="term" value="P:lipid transport"/>
    <property type="evidence" value="ECO:0007669"/>
    <property type="project" value="UniProtKB-KW"/>
</dbReference>
<dbReference type="Proteomes" id="UP000179258">
    <property type="component" value="Unassembled WGS sequence"/>
</dbReference>
<organism evidence="9 10">
    <name type="scientific">Candidatus Wildermuthbacteria bacterium RIFCSPHIGHO2_02_FULL_47_17</name>
    <dbReference type="NCBI Taxonomy" id="1802452"/>
    <lineage>
        <taxon>Bacteria</taxon>
        <taxon>Candidatus Wildermuthiibacteriota</taxon>
    </lineage>
</organism>
<feature type="domain" description="Thiolase N-terminal" evidence="7">
    <location>
        <begin position="10"/>
        <end position="240"/>
    </location>
</feature>
<comment type="caution">
    <text evidence="9">The sequence shown here is derived from an EMBL/GenBank/DDBJ whole genome shotgun (WGS) entry which is preliminary data.</text>
</comment>
<dbReference type="GO" id="GO:0016747">
    <property type="term" value="F:acyltransferase activity, transferring groups other than amino-acyl groups"/>
    <property type="evidence" value="ECO:0007669"/>
    <property type="project" value="InterPro"/>
</dbReference>
<gene>
    <name evidence="9" type="ORF">A3D59_02110</name>
</gene>
<evidence type="ECO:0000256" key="1">
    <source>
        <dbReference type="ARBA" id="ARBA00012352"/>
    </source>
</evidence>
<dbReference type="InterPro" id="IPR016039">
    <property type="entry name" value="Thiolase-like"/>
</dbReference>
<reference evidence="9 10" key="1">
    <citation type="journal article" date="2016" name="Nat. Commun.">
        <title>Thousands of microbial genomes shed light on interconnected biogeochemical processes in an aquifer system.</title>
        <authorList>
            <person name="Anantharaman K."/>
            <person name="Brown C.T."/>
            <person name="Hug L.A."/>
            <person name="Sharon I."/>
            <person name="Castelle C.J."/>
            <person name="Probst A.J."/>
            <person name="Thomas B.C."/>
            <person name="Singh A."/>
            <person name="Wilkins M.J."/>
            <person name="Karaoz U."/>
            <person name="Brodie E.L."/>
            <person name="Williams K.H."/>
            <person name="Hubbard S.S."/>
            <person name="Banfield J.F."/>
        </authorList>
    </citation>
    <scope>NUCLEOTIDE SEQUENCE [LARGE SCALE GENOMIC DNA]</scope>
</reference>
<dbReference type="GO" id="GO:0008289">
    <property type="term" value="F:lipid binding"/>
    <property type="evidence" value="ECO:0007669"/>
    <property type="project" value="UniProtKB-KW"/>
</dbReference>
<evidence type="ECO:0000256" key="6">
    <source>
        <dbReference type="ARBA" id="ARBA00032316"/>
    </source>
</evidence>
<dbReference type="PROSITE" id="PS00737">
    <property type="entry name" value="THIOLASE_2"/>
    <property type="match status" value="1"/>
</dbReference>
<name>A0A1G2R588_9BACT</name>
<evidence type="ECO:0000259" key="7">
    <source>
        <dbReference type="Pfam" id="PF00108"/>
    </source>
</evidence>
<sequence length="473" mass="51874">MRPVYLVSGGVSKFAKARKDATFQVLVQEAFDYALRDLGLEFREGIDLIDGSVASYFSDHFARQLMAGIMIQDFLGLCAKPSHRVEGGGATGGICFQEAWKAVASGYMDICAAYGFETMSRVLTWKGNEFIALASDTNFDFPVGGFYSGYYAMMVTRHMKEFGTTVEQMAGVSVKNHRNAVLNPYAQHAGLVDLGNGEKVEAKNLNVADVRRSAMVAWPLTRLDICTMSDGAAVCLLASEKGLEKLLAKGCKIDSLVRVSGVGRGTDAMRMADRPHLDYDSFMRDCALESEVGIIDAQRYRRLWTKGFRYPGVHSFRAGRQAAKQAYEMAGVRYPVSDLSFIELHDAYTSSEIQTYEDLGLCRYGEGGKFVESGAPFLAQVDYGDIENHFTSLLPRKGILPVNPSGGLIACGHPVGATGLMQAVFALWQLQKNIGRHFGNEILQVPKARRGAIHSHAGTGTYVTVTILEREEK</sequence>
<dbReference type="Gene3D" id="3.40.47.10">
    <property type="match status" value="1"/>
</dbReference>
<dbReference type="PANTHER" id="PTHR42870">
    <property type="entry name" value="ACETYL-COA C-ACETYLTRANSFERASE"/>
    <property type="match status" value="1"/>
</dbReference>
<feature type="domain" description="Thiolase C-terminal" evidence="8">
    <location>
        <begin position="316"/>
        <end position="375"/>
    </location>
</feature>
<protein>
    <recommendedName>
        <fullName evidence="1">propanoyl-CoA C-acyltransferase</fullName>
        <ecNumber evidence="1">2.3.1.176</ecNumber>
    </recommendedName>
    <alternativeName>
        <fullName evidence="6">Propanoyl-CoA C-acyltransferase</fullName>
    </alternativeName>
</protein>
<dbReference type="Pfam" id="PF22691">
    <property type="entry name" value="Thiolase_C_1"/>
    <property type="match status" value="2"/>
</dbReference>
<keyword evidence="3 9" id="KW-0808">Transferase</keyword>